<evidence type="ECO:0000313" key="3">
    <source>
        <dbReference type="Proteomes" id="UP000012174"/>
    </source>
</evidence>
<feature type="compositionally biased region" description="Polar residues" evidence="1">
    <location>
        <begin position="67"/>
        <end position="81"/>
    </location>
</feature>
<dbReference type="KEGG" id="ela:UCREL1_2228"/>
<evidence type="ECO:0000256" key="1">
    <source>
        <dbReference type="SAM" id="MobiDB-lite"/>
    </source>
</evidence>
<dbReference type="HOGENOM" id="CLU_1204767_0_0_1"/>
<protein>
    <submittedName>
        <fullName evidence="2">Uncharacterized protein</fullName>
    </submittedName>
</protein>
<reference evidence="3" key="1">
    <citation type="journal article" date="2013" name="Genome Announc.">
        <title>Draft genome sequence of the grapevine dieback fungus Eutypa lata UCR-EL1.</title>
        <authorList>
            <person name="Blanco-Ulate B."/>
            <person name="Rolshausen P.E."/>
            <person name="Cantu D."/>
        </authorList>
    </citation>
    <scope>NUCLEOTIDE SEQUENCE [LARGE SCALE GENOMIC DNA]</scope>
    <source>
        <strain evidence="3">UCR-EL1</strain>
    </source>
</reference>
<proteinExistence type="predicted"/>
<dbReference type="EMBL" id="KB705793">
    <property type="protein sequence ID" value="EMR70734.1"/>
    <property type="molecule type" value="Genomic_DNA"/>
</dbReference>
<evidence type="ECO:0000313" key="2">
    <source>
        <dbReference type="EMBL" id="EMR70734.1"/>
    </source>
</evidence>
<accession>M7SVV0</accession>
<dbReference type="Proteomes" id="UP000012174">
    <property type="component" value="Unassembled WGS sequence"/>
</dbReference>
<organism evidence="2 3">
    <name type="scientific">Eutypa lata (strain UCR-EL1)</name>
    <name type="common">Grapevine dieback disease fungus</name>
    <name type="synonym">Eutypa armeniacae</name>
    <dbReference type="NCBI Taxonomy" id="1287681"/>
    <lineage>
        <taxon>Eukaryota</taxon>
        <taxon>Fungi</taxon>
        <taxon>Dikarya</taxon>
        <taxon>Ascomycota</taxon>
        <taxon>Pezizomycotina</taxon>
        <taxon>Sordariomycetes</taxon>
        <taxon>Xylariomycetidae</taxon>
        <taxon>Xylariales</taxon>
        <taxon>Diatrypaceae</taxon>
        <taxon>Eutypa</taxon>
    </lineage>
</organism>
<dbReference type="AlphaFoldDB" id="M7SVV0"/>
<gene>
    <name evidence="2" type="ORF">UCREL1_2228</name>
</gene>
<feature type="region of interest" description="Disordered" evidence="1">
    <location>
        <begin position="60"/>
        <end position="84"/>
    </location>
</feature>
<name>M7SVV0_EUTLA</name>
<sequence length="230" mass="26884">MALNLPDLSQQPNHPNFQHWLRLQKLANNQPERDLPDHLRALVEHLTANREDHKRWRTGVPAVSFGTPGQTASEPAGSTSRDGSDVFREAHASVKGTANALKAGLPEILKDLPRMEQYLKYKHSEFMQKYQEYKKLDEESVEAWSKYWDFYENGHHRPHYHDRAMSHAHSAAFKTSKARLAREDIMSTFPGYDQLNSKKTHKERIESLQYYESMMLIQKQQHLDFVRRGF</sequence>
<keyword evidence="3" id="KW-1185">Reference proteome</keyword>